<keyword evidence="2 7" id="KW-0349">Heme</keyword>
<keyword evidence="5 7" id="KW-0408">Iron</keyword>
<comment type="caution">
    <text evidence="9">The sequence shown here is derived from an EMBL/GenBank/DDBJ whole genome shotgun (WGS) entry which is preliminary data.</text>
</comment>
<dbReference type="InterPro" id="IPR002401">
    <property type="entry name" value="Cyt_P450_E_grp-I"/>
</dbReference>
<dbReference type="PANTHER" id="PTHR24291:SF50">
    <property type="entry name" value="BIFUNCTIONAL ALBAFLAVENONE MONOOXYGENASE_TERPENE SYNTHASE"/>
    <property type="match status" value="1"/>
</dbReference>
<evidence type="ECO:0000256" key="5">
    <source>
        <dbReference type="ARBA" id="ARBA00023004"/>
    </source>
</evidence>
<keyword evidence="10" id="KW-1185">Reference proteome</keyword>
<dbReference type="SUPFAM" id="SSF48264">
    <property type="entry name" value="Cytochrome P450"/>
    <property type="match status" value="1"/>
</dbReference>
<dbReference type="InterPro" id="IPR036396">
    <property type="entry name" value="Cyt_P450_sf"/>
</dbReference>
<evidence type="ECO:0000256" key="6">
    <source>
        <dbReference type="ARBA" id="ARBA00023033"/>
    </source>
</evidence>
<keyword evidence="8" id="KW-1133">Transmembrane helix</keyword>
<protein>
    <recommendedName>
        <fullName evidence="11">Cytochrome P450</fullName>
    </recommendedName>
</protein>
<dbReference type="Gene3D" id="1.10.630.10">
    <property type="entry name" value="Cytochrome P450"/>
    <property type="match status" value="1"/>
</dbReference>
<reference evidence="9 10" key="1">
    <citation type="submission" date="2024-04" db="EMBL/GenBank/DDBJ databases">
        <title>genome sequences of Mucor flavus KT1a and Helicostylum pulchrum KT1b strains isolation_sourced from the surface of a dry-aged beef.</title>
        <authorList>
            <person name="Toyotome T."/>
            <person name="Hosono M."/>
            <person name="Torimaru M."/>
            <person name="Fukuda K."/>
            <person name="Mikami N."/>
        </authorList>
    </citation>
    <scope>NUCLEOTIDE SEQUENCE [LARGE SCALE GENOMIC DNA]</scope>
    <source>
        <strain evidence="9 10">KT1b</strain>
    </source>
</reference>
<gene>
    <name evidence="9" type="ORF">HPULCUR_002499</name>
</gene>
<comment type="similarity">
    <text evidence="1 7">Belongs to the cytochrome P450 family.</text>
</comment>
<evidence type="ECO:0000256" key="2">
    <source>
        <dbReference type="ARBA" id="ARBA00022617"/>
    </source>
</evidence>
<name>A0ABP9XS51_9FUNG</name>
<dbReference type="PROSITE" id="PS00086">
    <property type="entry name" value="CYTOCHROME_P450"/>
    <property type="match status" value="1"/>
</dbReference>
<keyword evidence="3 7" id="KW-0479">Metal-binding</keyword>
<keyword evidence="8" id="KW-0812">Transmembrane</keyword>
<organism evidence="9 10">
    <name type="scientific">Helicostylum pulchrum</name>
    <dbReference type="NCBI Taxonomy" id="562976"/>
    <lineage>
        <taxon>Eukaryota</taxon>
        <taxon>Fungi</taxon>
        <taxon>Fungi incertae sedis</taxon>
        <taxon>Mucoromycota</taxon>
        <taxon>Mucoromycotina</taxon>
        <taxon>Mucoromycetes</taxon>
        <taxon>Mucorales</taxon>
        <taxon>Mucorineae</taxon>
        <taxon>Mucoraceae</taxon>
        <taxon>Helicostylum</taxon>
    </lineage>
</organism>
<dbReference type="EMBL" id="BAABUJ010000007">
    <property type="protein sequence ID" value="GAA5797120.1"/>
    <property type="molecule type" value="Genomic_DNA"/>
</dbReference>
<feature type="transmembrane region" description="Helical" evidence="8">
    <location>
        <begin position="20"/>
        <end position="41"/>
    </location>
</feature>
<evidence type="ECO:0008006" key="11">
    <source>
        <dbReference type="Google" id="ProtNLM"/>
    </source>
</evidence>
<evidence type="ECO:0000256" key="1">
    <source>
        <dbReference type="ARBA" id="ARBA00010617"/>
    </source>
</evidence>
<keyword evidence="8" id="KW-0472">Membrane</keyword>
<proteinExistence type="inferred from homology"/>
<keyword evidence="4 7" id="KW-0560">Oxidoreductase</keyword>
<evidence type="ECO:0000313" key="9">
    <source>
        <dbReference type="EMBL" id="GAA5797120.1"/>
    </source>
</evidence>
<evidence type="ECO:0000256" key="8">
    <source>
        <dbReference type="SAM" id="Phobius"/>
    </source>
</evidence>
<accession>A0ABP9XS51</accession>
<dbReference type="PRINTS" id="PR00463">
    <property type="entry name" value="EP450I"/>
</dbReference>
<dbReference type="Pfam" id="PF00067">
    <property type="entry name" value="p450"/>
    <property type="match status" value="1"/>
</dbReference>
<dbReference type="InterPro" id="IPR050196">
    <property type="entry name" value="Cytochrome_P450_Monoox"/>
</dbReference>
<dbReference type="PANTHER" id="PTHR24291">
    <property type="entry name" value="CYTOCHROME P450 FAMILY 4"/>
    <property type="match status" value="1"/>
</dbReference>
<evidence type="ECO:0000256" key="7">
    <source>
        <dbReference type="RuleBase" id="RU000461"/>
    </source>
</evidence>
<keyword evidence="6 7" id="KW-0503">Monooxygenase</keyword>
<evidence type="ECO:0000256" key="3">
    <source>
        <dbReference type="ARBA" id="ARBA00022723"/>
    </source>
</evidence>
<dbReference type="InterPro" id="IPR001128">
    <property type="entry name" value="Cyt_P450"/>
</dbReference>
<dbReference type="InterPro" id="IPR017972">
    <property type="entry name" value="Cyt_P450_CS"/>
</dbReference>
<evidence type="ECO:0000256" key="4">
    <source>
        <dbReference type="ARBA" id="ARBA00023002"/>
    </source>
</evidence>
<evidence type="ECO:0000313" key="10">
    <source>
        <dbReference type="Proteomes" id="UP001476247"/>
    </source>
</evidence>
<dbReference type="Proteomes" id="UP001476247">
    <property type="component" value="Unassembled WGS sequence"/>
</dbReference>
<sequence>MVMSDTIQKVFLSTNYKRGIQYISIGTAIMLALSYACYDIFWLPPRRIRHIPHWKYTNFFIKTFFRKASLQEKIKQSADIRDGLNLRPDRIGWTIHVSSPSGVKTILSKPDVFVKAFNKADNKKTIYERFVGGNNLLLSEGEDYKRLKKVTNITVNPAFRRPVPIQLFGRMTQRTLQEIDQMGGKQVDMTDLCNRLTLDILGKAVFDFNFDATGDPHNEWTHVYKSIMESMSNKLFYYLPFLDQGKWLWLFPKRYQAHQNLTKFLNMLSEMISNKRQTIAANHEEGTRNDLLSLMIDSELNEEVDGLTDEEIMENLCIFFFAGHETTANAVAFIIYNLAKDQERQEQARQEVLHHLGDAPEDILPTLEDAMKLTFINQIMKETMRMYGPVSGISPRITTEDTFIDGAFIPKDTFVSVSIFRLHHNEKVWKSHNEFIPERFSPEGEFDQFTNEGIQWAPFGSGRRQCIGMNFSLFEQKVVLAMLLRKYTWTLPEDSIHKENVVTSGIITVCPKELRINFERRY</sequence>
<dbReference type="PRINTS" id="PR00385">
    <property type="entry name" value="P450"/>
</dbReference>